<gene>
    <name evidence="12" type="ORF">Taro_003708</name>
</gene>
<dbReference type="EMBL" id="NMUH01000096">
    <property type="protein sequence ID" value="MQL71374.1"/>
    <property type="molecule type" value="Genomic_DNA"/>
</dbReference>
<feature type="region of interest" description="Disordered" evidence="10">
    <location>
        <begin position="208"/>
        <end position="241"/>
    </location>
</feature>
<dbReference type="InterPro" id="IPR013083">
    <property type="entry name" value="Znf_RING/FYVE/PHD"/>
</dbReference>
<feature type="region of interest" description="Disordered" evidence="10">
    <location>
        <begin position="466"/>
        <end position="488"/>
    </location>
</feature>
<evidence type="ECO:0000256" key="6">
    <source>
        <dbReference type="ARBA" id="ARBA00022771"/>
    </source>
</evidence>
<dbReference type="SMART" id="SM00184">
    <property type="entry name" value="RING"/>
    <property type="match status" value="1"/>
</dbReference>
<dbReference type="Gene3D" id="3.30.40.10">
    <property type="entry name" value="Zinc/RING finger domain, C3HC4 (zinc finger)"/>
    <property type="match status" value="1"/>
</dbReference>
<comment type="pathway">
    <text evidence="2">Protein modification; protein ubiquitination.</text>
</comment>
<evidence type="ECO:0000256" key="3">
    <source>
        <dbReference type="ARBA" id="ARBA00012483"/>
    </source>
</evidence>
<dbReference type="GO" id="GO:0008270">
    <property type="term" value="F:zinc ion binding"/>
    <property type="evidence" value="ECO:0007669"/>
    <property type="project" value="UniProtKB-KW"/>
</dbReference>
<feature type="compositionally biased region" description="Low complexity" evidence="10">
    <location>
        <begin position="397"/>
        <end position="407"/>
    </location>
</feature>
<dbReference type="GO" id="GO:0061630">
    <property type="term" value="F:ubiquitin protein ligase activity"/>
    <property type="evidence" value="ECO:0007669"/>
    <property type="project" value="UniProtKB-EC"/>
</dbReference>
<comment type="catalytic activity">
    <reaction evidence="1">
        <text>S-ubiquitinyl-[E2 ubiquitin-conjugating enzyme]-L-cysteine + [acceptor protein]-L-lysine = [E2 ubiquitin-conjugating enzyme]-L-cysteine + N(6)-ubiquitinyl-[acceptor protein]-L-lysine.</text>
        <dbReference type="EC" id="2.3.2.27"/>
    </reaction>
</comment>
<feature type="domain" description="RING-type" evidence="11">
    <location>
        <begin position="648"/>
        <end position="689"/>
    </location>
</feature>
<reference evidence="12" key="1">
    <citation type="submission" date="2017-07" db="EMBL/GenBank/DDBJ databases">
        <title>Taro Niue Genome Assembly and Annotation.</title>
        <authorList>
            <person name="Atibalentja N."/>
            <person name="Keating K."/>
            <person name="Fields C.J."/>
        </authorList>
    </citation>
    <scope>NUCLEOTIDE SEQUENCE</scope>
    <source>
        <strain evidence="12">Niue_2</strain>
        <tissue evidence="12">Leaf</tissue>
    </source>
</reference>
<dbReference type="InterPro" id="IPR045191">
    <property type="entry name" value="MBR1/2-like"/>
</dbReference>
<name>A0A843TPH4_COLES</name>
<dbReference type="Pfam" id="PF13639">
    <property type="entry name" value="zf-RING_2"/>
    <property type="match status" value="1"/>
</dbReference>
<evidence type="ECO:0000256" key="8">
    <source>
        <dbReference type="ARBA" id="ARBA00022833"/>
    </source>
</evidence>
<dbReference type="GO" id="GO:0043161">
    <property type="term" value="P:proteasome-mediated ubiquitin-dependent protein catabolic process"/>
    <property type="evidence" value="ECO:0007669"/>
    <property type="project" value="UniProtKB-ARBA"/>
</dbReference>
<keyword evidence="4" id="KW-0808">Transferase</keyword>
<evidence type="ECO:0000256" key="5">
    <source>
        <dbReference type="ARBA" id="ARBA00022723"/>
    </source>
</evidence>
<keyword evidence="7" id="KW-0833">Ubl conjugation pathway</keyword>
<evidence type="ECO:0000256" key="1">
    <source>
        <dbReference type="ARBA" id="ARBA00000900"/>
    </source>
</evidence>
<dbReference type="AlphaFoldDB" id="A0A843TPH4"/>
<evidence type="ECO:0000256" key="4">
    <source>
        <dbReference type="ARBA" id="ARBA00022679"/>
    </source>
</evidence>
<proteinExistence type="predicted"/>
<dbReference type="EC" id="2.3.2.27" evidence="3"/>
<evidence type="ECO:0000313" key="12">
    <source>
        <dbReference type="EMBL" id="MQL71374.1"/>
    </source>
</evidence>
<dbReference type="PANTHER" id="PTHR22937">
    <property type="entry name" value="E3 UBIQUITIN-PROTEIN LIGASE RNF165"/>
    <property type="match status" value="1"/>
</dbReference>
<keyword evidence="8" id="KW-0862">Zinc</keyword>
<comment type="caution">
    <text evidence="12">The sequence shown here is derived from an EMBL/GenBank/DDBJ whole genome shotgun (WGS) entry which is preliminary data.</text>
</comment>
<keyword evidence="13" id="KW-1185">Reference proteome</keyword>
<keyword evidence="5" id="KW-0479">Metal-binding</keyword>
<evidence type="ECO:0000259" key="11">
    <source>
        <dbReference type="PROSITE" id="PS50089"/>
    </source>
</evidence>
<dbReference type="PANTHER" id="PTHR22937:SF224">
    <property type="entry name" value="E3 UBIQUITIN-PROTEIN LIGASE MBR1-RELATED"/>
    <property type="match status" value="1"/>
</dbReference>
<dbReference type="PROSITE" id="PS50089">
    <property type="entry name" value="ZF_RING_2"/>
    <property type="match status" value="1"/>
</dbReference>
<dbReference type="OrthoDB" id="8062037at2759"/>
<feature type="region of interest" description="Disordered" evidence="10">
    <location>
        <begin position="388"/>
        <end position="408"/>
    </location>
</feature>
<evidence type="ECO:0000256" key="10">
    <source>
        <dbReference type="SAM" id="MobiDB-lite"/>
    </source>
</evidence>
<evidence type="ECO:0000313" key="13">
    <source>
        <dbReference type="Proteomes" id="UP000652761"/>
    </source>
</evidence>
<sequence length="695" mass="75109">MQGQRSTIEQFPEAFEFNHGSNSNAWTNVPSPGDAQNLPEYLLTPSEPNMPYRNVVNHEAENLREWNLGSSSSMEPIASQNCHVETKMDPEWISSLTGDSSAGPSLEVRTDTANMLSLDNVDINLNVNQVEQDQFSQNSSSNDASLGIDCNAGLSGNGVQVPQTSISPLYNPFVSEAEQIPSASCINNPNGSSSGYVGNVSENTDVRLESSLDSRRLSGKRKNIEGFSGQSSRSESHSRFQQNENGLLHTVSAGHISSSSLNMSASSGNISSANAPEEHLNPRYNAARVEGASECLLNVGSVGSSQRNFRLRVNPGSRADLPSANLWPVGNSSRRPDVWSPHQPSALLVPLNQSLEARLAMPSTNSQNQSHLPSAPGLARLVHPLTRNGTSSLQIGSSSNSPPNCSNDRLAAARGEIDIWNTQRNIVPEQSMVVPANDVRHVAQDPTDWSLANGSVSIPGIVASTSRASSSSGAHPTVTPSRVPHHSRPTQYEHTVSEFVHGTLSTASPDSVGHVNDFLPQRSGHSSSPQEIARQPGVGFRTHQQQLLRSAASAILADRRHDAVGAPITLRMLAAAREGRSRIISEHIRNALDLMRRGENIRFEELLALGERIGNVSTGLNEETILKHLKQRKHLSITSLSSNEVEPCCICQENYLNNEDIGTLDCGHDFHAACIKQWLIHKNLCPICKMTALGS</sequence>
<evidence type="ECO:0000256" key="9">
    <source>
        <dbReference type="PROSITE-ProRule" id="PRU00175"/>
    </source>
</evidence>
<dbReference type="Proteomes" id="UP000652761">
    <property type="component" value="Unassembled WGS sequence"/>
</dbReference>
<accession>A0A843TPH4</accession>
<dbReference type="FunFam" id="3.30.40.10:FF:000309">
    <property type="entry name" value="E3 ubiquitin-protein ligase MBR2"/>
    <property type="match status" value="1"/>
</dbReference>
<keyword evidence="6 9" id="KW-0863">Zinc-finger</keyword>
<evidence type="ECO:0000256" key="7">
    <source>
        <dbReference type="ARBA" id="ARBA00022786"/>
    </source>
</evidence>
<protein>
    <recommendedName>
        <fullName evidence="3">RING-type E3 ubiquitin transferase</fullName>
        <ecNumber evidence="3">2.3.2.27</ecNumber>
    </recommendedName>
</protein>
<evidence type="ECO:0000256" key="2">
    <source>
        <dbReference type="ARBA" id="ARBA00004906"/>
    </source>
</evidence>
<dbReference type="InterPro" id="IPR001841">
    <property type="entry name" value="Znf_RING"/>
</dbReference>
<organism evidence="12 13">
    <name type="scientific">Colocasia esculenta</name>
    <name type="common">Wild taro</name>
    <name type="synonym">Arum esculentum</name>
    <dbReference type="NCBI Taxonomy" id="4460"/>
    <lineage>
        <taxon>Eukaryota</taxon>
        <taxon>Viridiplantae</taxon>
        <taxon>Streptophyta</taxon>
        <taxon>Embryophyta</taxon>
        <taxon>Tracheophyta</taxon>
        <taxon>Spermatophyta</taxon>
        <taxon>Magnoliopsida</taxon>
        <taxon>Liliopsida</taxon>
        <taxon>Araceae</taxon>
        <taxon>Aroideae</taxon>
        <taxon>Colocasieae</taxon>
        <taxon>Colocasia</taxon>
    </lineage>
</organism>
<dbReference type="SUPFAM" id="SSF57850">
    <property type="entry name" value="RING/U-box"/>
    <property type="match status" value="1"/>
</dbReference>
<dbReference type="GO" id="GO:0010228">
    <property type="term" value="P:vegetative to reproductive phase transition of meristem"/>
    <property type="evidence" value="ECO:0007669"/>
    <property type="project" value="UniProtKB-ARBA"/>
</dbReference>